<comment type="caution">
    <text evidence="1">The sequence shown here is derived from an EMBL/GenBank/DDBJ whole genome shotgun (WGS) entry which is preliminary data.</text>
</comment>
<dbReference type="AlphaFoldDB" id="A0A328TW41"/>
<proteinExistence type="predicted"/>
<protein>
    <submittedName>
        <fullName evidence="1">Uncharacterized protein</fullName>
    </submittedName>
</protein>
<dbReference type="Proteomes" id="UP000244334">
    <property type="component" value="Unassembled WGS sequence"/>
</dbReference>
<organism evidence="1 2">
    <name type="scientific">Candidatus Erwinia dacicola</name>
    <dbReference type="NCBI Taxonomy" id="252393"/>
    <lineage>
        <taxon>Bacteria</taxon>
        <taxon>Pseudomonadati</taxon>
        <taxon>Pseudomonadota</taxon>
        <taxon>Gammaproteobacteria</taxon>
        <taxon>Enterobacterales</taxon>
        <taxon>Erwiniaceae</taxon>
        <taxon>Erwinia</taxon>
    </lineage>
</organism>
<evidence type="ECO:0000313" key="1">
    <source>
        <dbReference type="EMBL" id="RAP72995.1"/>
    </source>
</evidence>
<keyword evidence="2" id="KW-1185">Reference proteome</keyword>
<gene>
    <name evidence="1" type="ORF">ACZ87_00188</name>
</gene>
<sequence length="40" mass="4380">MNYAIAGGTVMGAVEKNQRNPLIELLIRIARTLNQKGDPL</sequence>
<evidence type="ECO:0000313" key="2">
    <source>
        <dbReference type="Proteomes" id="UP000244334"/>
    </source>
</evidence>
<dbReference type="EMBL" id="LJAM02000006">
    <property type="protein sequence ID" value="RAP72995.1"/>
    <property type="molecule type" value="Genomic_DNA"/>
</dbReference>
<reference evidence="1" key="1">
    <citation type="submission" date="2018-04" db="EMBL/GenBank/DDBJ databases">
        <title>Genomes of the Obligate Erwinia dacicola and Facultative Enterobacter sp. OLF Endosymbionts of the Olive Fruit fly, Bactrocera oleae.</title>
        <authorList>
            <person name="Estes A.M."/>
            <person name="Hearn D.J."/>
            <person name="Agarwal S."/>
            <person name="Pierson E.A."/>
            <person name="Dunning-Hotopp J.C."/>
        </authorList>
    </citation>
    <scope>NUCLEOTIDE SEQUENCE [LARGE SCALE GENOMIC DNA]</scope>
    <source>
        <strain evidence="1">Oroville</strain>
    </source>
</reference>
<accession>A0A328TW41</accession>
<name>A0A328TW41_9GAMM</name>